<protein>
    <submittedName>
        <fullName evidence="2">Uncharacterized protein</fullName>
    </submittedName>
</protein>
<evidence type="ECO:0000313" key="3">
    <source>
        <dbReference type="Proteomes" id="UP001372834"/>
    </source>
</evidence>
<evidence type="ECO:0000313" key="2">
    <source>
        <dbReference type="EMBL" id="KAK6629789.1"/>
    </source>
</evidence>
<proteinExistence type="predicted"/>
<dbReference type="EMBL" id="JAWJWE010000036">
    <property type="protein sequence ID" value="KAK6629789.1"/>
    <property type="molecule type" value="Genomic_DNA"/>
</dbReference>
<gene>
    <name evidence="2" type="ORF">RUM43_003607</name>
</gene>
<organism evidence="2 3">
    <name type="scientific">Polyplax serrata</name>
    <name type="common">Common mouse louse</name>
    <dbReference type="NCBI Taxonomy" id="468196"/>
    <lineage>
        <taxon>Eukaryota</taxon>
        <taxon>Metazoa</taxon>
        <taxon>Ecdysozoa</taxon>
        <taxon>Arthropoda</taxon>
        <taxon>Hexapoda</taxon>
        <taxon>Insecta</taxon>
        <taxon>Pterygota</taxon>
        <taxon>Neoptera</taxon>
        <taxon>Paraneoptera</taxon>
        <taxon>Psocodea</taxon>
        <taxon>Troctomorpha</taxon>
        <taxon>Phthiraptera</taxon>
        <taxon>Anoplura</taxon>
        <taxon>Polyplacidae</taxon>
        <taxon>Polyplax</taxon>
    </lineage>
</organism>
<name>A0AAN8NVP9_POLSC</name>
<dbReference type="AlphaFoldDB" id="A0AAN8NVP9"/>
<comment type="caution">
    <text evidence="2">The sequence shown here is derived from an EMBL/GenBank/DDBJ whole genome shotgun (WGS) entry which is preliminary data.</text>
</comment>
<feature type="region of interest" description="Disordered" evidence="1">
    <location>
        <begin position="49"/>
        <end position="68"/>
    </location>
</feature>
<dbReference type="Proteomes" id="UP001372834">
    <property type="component" value="Unassembled WGS sequence"/>
</dbReference>
<evidence type="ECO:0000256" key="1">
    <source>
        <dbReference type="SAM" id="MobiDB-lite"/>
    </source>
</evidence>
<accession>A0AAN8NVP9</accession>
<sequence length="68" mass="7536">MDSQASNLNSVAIPRVASGHTKVVRPESVTATKGQVSIEHEVIFNSLEAECNPNGMQQDRTTREERRK</sequence>
<reference evidence="2 3" key="1">
    <citation type="submission" date="2023-10" db="EMBL/GenBank/DDBJ databases">
        <title>Genomes of two closely related lineages of the louse Polyplax serrata with different host specificities.</title>
        <authorList>
            <person name="Martinu J."/>
            <person name="Tarabai H."/>
            <person name="Stefka J."/>
            <person name="Hypsa V."/>
        </authorList>
    </citation>
    <scope>NUCLEOTIDE SEQUENCE [LARGE SCALE GENOMIC DNA]</scope>
    <source>
        <strain evidence="2">HR10_N</strain>
    </source>
</reference>